<name>A0ACC2U9A2_9FUNG</name>
<proteinExistence type="predicted"/>
<sequence length="192" mass="21155">MPIHQNQTSQVLPENHVLQTYPSSKEKEASFDINFGPPTVVHLEESVFKAYDKSSFNFSIESLPINPDQASQVLSKKPVLKSCLRYNVSAPTIDISSTVLKPSSSKYFRSRASIITESLASLEPSSSTSVGSTTIFARTIAHSYTRLKSSFSQSICTSAISLKQICKRTRDSFESHSVLPESPPAKKNIPIQ</sequence>
<comment type="caution">
    <text evidence="1">The sequence shown here is derived from an EMBL/GenBank/DDBJ whole genome shotgun (WGS) entry which is preliminary data.</text>
</comment>
<organism evidence="1 2">
    <name type="scientific">Entomophthora muscae</name>
    <dbReference type="NCBI Taxonomy" id="34485"/>
    <lineage>
        <taxon>Eukaryota</taxon>
        <taxon>Fungi</taxon>
        <taxon>Fungi incertae sedis</taxon>
        <taxon>Zoopagomycota</taxon>
        <taxon>Entomophthoromycotina</taxon>
        <taxon>Entomophthoromycetes</taxon>
        <taxon>Entomophthorales</taxon>
        <taxon>Entomophthoraceae</taxon>
        <taxon>Entomophthora</taxon>
    </lineage>
</organism>
<gene>
    <name evidence="1" type="ORF">DSO57_1034627</name>
</gene>
<evidence type="ECO:0000313" key="1">
    <source>
        <dbReference type="EMBL" id="KAJ9083448.1"/>
    </source>
</evidence>
<dbReference type="Proteomes" id="UP001165960">
    <property type="component" value="Unassembled WGS sequence"/>
</dbReference>
<keyword evidence="2" id="KW-1185">Reference proteome</keyword>
<reference evidence="1" key="1">
    <citation type="submission" date="2022-04" db="EMBL/GenBank/DDBJ databases">
        <title>Genome of the entomopathogenic fungus Entomophthora muscae.</title>
        <authorList>
            <person name="Elya C."/>
            <person name="Lovett B.R."/>
            <person name="Lee E."/>
            <person name="Macias A.M."/>
            <person name="Hajek A.E."/>
            <person name="De Bivort B.L."/>
            <person name="Kasson M.T."/>
            <person name="De Fine Licht H.H."/>
            <person name="Stajich J.E."/>
        </authorList>
    </citation>
    <scope>NUCLEOTIDE SEQUENCE</scope>
    <source>
        <strain evidence="1">Berkeley</strain>
    </source>
</reference>
<dbReference type="EMBL" id="QTSX02001001">
    <property type="protein sequence ID" value="KAJ9083448.1"/>
    <property type="molecule type" value="Genomic_DNA"/>
</dbReference>
<protein>
    <submittedName>
        <fullName evidence="1">Uncharacterized protein</fullName>
    </submittedName>
</protein>
<accession>A0ACC2U9A2</accession>
<evidence type="ECO:0000313" key="2">
    <source>
        <dbReference type="Proteomes" id="UP001165960"/>
    </source>
</evidence>